<dbReference type="GO" id="GO:0005737">
    <property type="term" value="C:cytoplasm"/>
    <property type="evidence" value="ECO:0007669"/>
    <property type="project" value="TreeGrafter"/>
</dbReference>
<evidence type="ECO:0000313" key="6">
    <source>
        <dbReference type="Proteomes" id="UP001335648"/>
    </source>
</evidence>
<feature type="domain" description="Galectin" evidence="4">
    <location>
        <begin position="252"/>
        <end position="378"/>
    </location>
</feature>
<dbReference type="GO" id="GO:0005615">
    <property type="term" value="C:extracellular space"/>
    <property type="evidence" value="ECO:0007669"/>
    <property type="project" value="TreeGrafter"/>
</dbReference>
<dbReference type="SUPFAM" id="SSF49899">
    <property type="entry name" value="Concanavalin A-like lectins/glucanases"/>
    <property type="match status" value="1"/>
</dbReference>
<keyword evidence="1 2" id="KW-0430">Lectin</keyword>
<evidence type="ECO:0000256" key="1">
    <source>
        <dbReference type="ARBA" id="ARBA00022734"/>
    </source>
</evidence>
<dbReference type="AlphaFoldDB" id="A0AAN8GQM4"/>
<keyword evidence="6" id="KW-1185">Reference proteome</keyword>
<dbReference type="PANTHER" id="PTHR11346">
    <property type="entry name" value="GALECTIN"/>
    <property type="match status" value="1"/>
</dbReference>
<proteinExistence type="predicted"/>
<dbReference type="EMBL" id="JAULUE010002059">
    <property type="protein sequence ID" value="KAK5886823.1"/>
    <property type="molecule type" value="Genomic_DNA"/>
</dbReference>
<dbReference type="GO" id="GO:0048030">
    <property type="term" value="F:disaccharide binding"/>
    <property type="evidence" value="ECO:0007669"/>
    <property type="project" value="TreeGrafter"/>
</dbReference>
<dbReference type="PROSITE" id="PS51304">
    <property type="entry name" value="GALECTIN"/>
    <property type="match status" value="1"/>
</dbReference>
<dbReference type="GO" id="GO:0030593">
    <property type="term" value="P:neutrophil chemotaxis"/>
    <property type="evidence" value="ECO:0007669"/>
    <property type="project" value="TreeGrafter"/>
</dbReference>
<dbReference type="Pfam" id="PF00337">
    <property type="entry name" value="Gal-bind_lectin"/>
    <property type="match status" value="1"/>
</dbReference>
<dbReference type="GO" id="GO:0043236">
    <property type="term" value="F:laminin binding"/>
    <property type="evidence" value="ECO:0007669"/>
    <property type="project" value="TreeGrafter"/>
</dbReference>
<sequence length="380" mass="39858">MADFSLTDALGDDSPSKAKNMGNTNPPLPQGVIPQELQVQGVIPLELQVQGDTPLELQVQEDTPLELQFQGDTLLDPPGRGPRGSSHISLVAPEHQGSTRDPLLPLEASTPGLGSPDSTPLHLELQDSSLLALEPQASFPGSSPLSTPGIIPLKELQDSSPEALPLTQPDPFPLAPEPPLVHIKICLLILDVSPEETGCTGRGGPGAFPPAAGPGAFPGFPAGGFPPMPTGSWGPPAAGGYPAAPGPFGPGPMGPYGGPPAPGGMMMPYDLPLHSGILPQLVVTIEAEPVPGAERFQVDFIKETPTWGGCWGPEERDGHFPFGQGRRFELKILVDEDCFKVAVDGSHLLEFEHRVGGMEEVTLLRVQGDMVLHSVAPNMI</sequence>
<dbReference type="GO" id="GO:0002548">
    <property type="term" value="P:monocyte chemotaxis"/>
    <property type="evidence" value="ECO:0007669"/>
    <property type="project" value="TreeGrafter"/>
</dbReference>
<dbReference type="GO" id="GO:0048246">
    <property type="term" value="P:macrophage chemotaxis"/>
    <property type="evidence" value="ECO:0007669"/>
    <property type="project" value="TreeGrafter"/>
</dbReference>
<dbReference type="GO" id="GO:0090280">
    <property type="term" value="P:positive regulation of calcium ion import"/>
    <property type="evidence" value="ECO:0007669"/>
    <property type="project" value="TreeGrafter"/>
</dbReference>
<dbReference type="InterPro" id="IPR044156">
    <property type="entry name" value="Galectin-like"/>
</dbReference>
<protein>
    <recommendedName>
        <fullName evidence="2">Galectin</fullName>
    </recommendedName>
</protein>
<dbReference type="PANTHER" id="PTHR11346:SF179">
    <property type="entry name" value="GALECTIN"/>
    <property type="match status" value="1"/>
</dbReference>
<evidence type="ECO:0000313" key="5">
    <source>
        <dbReference type="EMBL" id="KAK5886823.1"/>
    </source>
</evidence>
<dbReference type="Proteomes" id="UP001335648">
    <property type="component" value="Unassembled WGS sequence"/>
</dbReference>
<dbReference type="Gene3D" id="2.60.120.200">
    <property type="match status" value="1"/>
</dbReference>
<dbReference type="SMART" id="SM00276">
    <property type="entry name" value="GLECT"/>
    <property type="match status" value="1"/>
</dbReference>
<feature type="region of interest" description="Disordered" evidence="3">
    <location>
        <begin position="1"/>
        <end position="33"/>
    </location>
</feature>
<dbReference type="InterPro" id="IPR013320">
    <property type="entry name" value="ConA-like_dom_sf"/>
</dbReference>
<dbReference type="InterPro" id="IPR001079">
    <property type="entry name" value="Galectin_CRD"/>
</dbReference>
<dbReference type="GO" id="GO:2001237">
    <property type="term" value="P:negative regulation of extrinsic apoptotic signaling pathway"/>
    <property type="evidence" value="ECO:0007669"/>
    <property type="project" value="TreeGrafter"/>
</dbReference>
<dbReference type="CDD" id="cd00070">
    <property type="entry name" value="GLECT"/>
    <property type="match status" value="1"/>
</dbReference>
<feature type="region of interest" description="Disordered" evidence="3">
    <location>
        <begin position="70"/>
        <end position="121"/>
    </location>
</feature>
<evidence type="ECO:0000259" key="4">
    <source>
        <dbReference type="PROSITE" id="PS51304"/>
    </source>
</evidence>
<name>A0AAN8GQM4_9TELE</name>
<accession>A0AAN8GQM4</accession>
<dbReference type="GO" id="GO:0048245">
    <property type="term" value="P:eosinophil chemotaxis"/>
    <property type="evidence" value="ECO:0007669"/>
    <property type="project" value="TreeGrafter"/>
</dbReference>
<reference evidence="5 6" key="1">
    <citation type="journal article" date="2023" name="Mol. Biol. Evol.">
        <title>Genomics of Secondarily Temperate Adaptation in the Only Non-Antarctic Icefish.</title>
        <authorList>
            <person name="Rivera-Colon A.G."/>
            <person name="Rayamajhi N."/>
            <person name="Minhas B.F."/>
            <person name="Madrigal G."/>
            <person name="Bilyk K.T."/>
            <person name="Yoon V."/>
            <person name="Hune M."/>
            <person name="Gregory S."/>
            <person name="Cheng C.H.C."/>
            <person name="Catchen J.M."/>
        </authorList>
    </citation>
    <scope>NUCLEOTIDE SEQUENCE [LARGE SCALE GENOMIC DNA]</scope>
    <source>
        <strain evidence="5">JC2023a</strain>
    </source>
</reference>
<dbReference type="GO" id="GO:0050918">
    <property type="term" value="P:positive chemotaxis"/>
    <property type="evidence" value="ECO:0007669"/>
    <property type="project" value="TreeGrafter"/>
</dbReference>
<dbReference type="GO" id="GO:0019863">
    <property type="term" value="F:IgE binding"/>
    <property type="evidence" value="ECO:0007669"/>
    <property type="project" value="TreeGrafter"/>
</dbReference>
<organism evidence="5 6">
    <name type="scientific">Champsocephalus esox</name>
    <name type="common">pike icefish</name>
    <dbReference type="NCBI Taxonomy" id="159716"/>
    <lineage>
        <taxon>Eukaryota</taxon>
        <taxon>Metazoa</taxon>
        <taxon>Chordata</taxon>
        <taxon>Craniata</taxon>
        <taxon>Vertebrata</taxon>
        <taxon>Euteleostomi</taxon>
        <taxon>Actinopterygii</taxon>
        <taxon>Neopterygii</taxon>
        <taxon>Teleostei</taxon>
        <taxon>Neoteleostei</taxon>
        <taxon>Acanthomorphata</taxon>
        <taxon>Eupercaria</taxon>
        <taxon>Perciformes</taxon>
        <taxon>Notothenioidei</taxon>
        <taxon>Channichthyidae</taxon>
        <taxon>Champsocephalus</taxon>
    </lineage>
</organism>
<dbReference type="GO" id="GO:0045806">
    <property type="term" value="P:negative regulation of endocytosis"/>
    <property type="evidence" value="ECO:0007669"/>
    <property type="project" value="TreeGrafter"/>
</dbReference>
<dbReference type="GO" id="GO:0005634">
    <property type="term" value="C:nucleus"/>
    <property type="evidence" value="ECO:0007669"/>
    <property type="project" value="TreeGrafter"/>
</dbReference>
<dbReference type="SMART" id="SM00908">
    <property type="entry name" value="Gal-bind_lectin"/>
    <property type="match status" value="1"/>
</dbReference>
<comment type="caution">
    <text evidence="5">The sequence shown here is derived from an EMBL/GenBank/DDBJ whole genome shotgun (WGS) entry which is preliminary data.</text>
</comment>
<gene>
    <name evidence="5" type="ORF">CesoFtcFv8_017822</name>
</gene>
<dbReference type="GO" id="GO:0001772">
    <property type="term" value="C:immunological synapse"/>
    <property type="evidence" value="ECO:0007669"/>
    <property type="project" value="TreeGrafter"/>
</dbReference>
<evidence type="ECO:0000256" key="2">
    <source>
        <dbReference type="RuleBase" id="RU102079"/>
    </source>
</evidence>
<evidence type="ECO:0000256" key="3">
    <source>
        <dbReference type="SAM" id="MobiDB-lite"/>
    </source>
</evidence>